<dbReference type="InterPro" id="IPR008995">
    <property type="entry name" value="Mo/tungstate-bd_C_term_dom"/>
</dbReference>
<evidence type="ECO:0000256" key="1">
    <source>
        <dbReference type="ARBA" id="ARBA00022505"/>
    </source>
</evidence>
<evidence type="ECO:0000313" key="5">
    <source>
        <dbReference type="Proteomes" id="UP000521922"/>
    </source>
</evidence>
<dbReference type="InterPro" id="IPR005116">
    <property type="entry name" value="Transp-assoc_OB_typ1"/>
</dbReference>
<evidence type="ECO:0000256" key="2">
    <source>
        <dbReference type="PROSITE-ProRule" id="PRU01213"/>
    </source>
</evidence>
<keyword evidence="1 2" id="KW-0500">Molybdenum</keyword>
<dbReference type="Gene3D" id="1.10.1660.10">
    <property type="match status" value="1"/>
</dbReference>
<dbReference type="Pfam" id="PF03459">
    <property type="entry name" value="TOBE"/>
    <property type="match status" value="1"/>
</dbReference>
<dbReference type="Proteomes" id="UP000521922">
    <property type="component" value="Unassembled WGS sequence"/>
</dbReference>
<dbReference type="GO" id="GO:0015689">
    <property type="term" value="P:molybdate ion transport"/>
    <property type="evidence" value="ECO:0007669"/>
    <property type="project" value="InterPro"/>
</dbReference>
<accession>A0A7Y9J1L0</accession>
<gene>
    <name evidence="4" type="ORF">BJ968_002723</name>
</gene>
<dbReference type="InterPro" id="IPR004606">
    <property type="entry name" value="Mop_domain"/>
</dbReference>
<evidence type="ECO:0000313" key="4">
    <source>
        <dbReference type="EMBL" id="NYD23183.1"/>
    </source>
</evidence>
<protein>
    <submittedName>
        <fullName evidence="4">Molybdopterin-binding protein</fullName>
    </submittedName>
</protein>
<organism evidence="4 5">
    <name type="scientific">Kineococcus aurantiacus</name>
    <dbReference type="NCBI Taxonomy" id="37633"/>
    <lineage>
        <taxon>Bacteria</taxon>
        <taxon>Bacillati</taxon>
        <taxon>Actinomycetota</taxon>
        <taxon>Actinomycetes</taxon>
        <taxon>Kineosporiales</taxon>
        <taxon>Kineosporiaceae</taxon>
        <taxon>Kineococcus</taxon>
    </lineage>
</organism>
<dbReference type="AlphaFoldDB" id="A0A7Y9J1L0"/>
<proteinExistence type="predicted"/>
<evidence type="ECO:0000259" key="3">
    <source>
        <dbReference type="PROSITE" id="PS51866"/>
    </source>
</evidence>
<keyword evidence="5" id="KW-1185">Reference proteome</keyword>
<sequence>MAQYRIRDVADLLGVSDDTARRWTDSGTLPSSKDDAGRTVVGGADLARFATEHAAAAAPDTTGVARSARNRFAGLVTRVVLDGVMAQVEMQCGPHRVVSLMSREAAEELGLAPGSRATAVVKATTVIVETPDGGTS</sequence>
<comment type="caution">
    <text evidence="4">The sequence shown here is derived from an EMBL/GenBank/DDBJ whole genome shotgun (WGS) entry which is preliminary data.</text>
</comment>
<dbReference type="Gene3D" id="2.40.50.100">
    <property type="match status" value="1"/>
</dbReference>
<dbReference type="Pfam" id="PF12728">
    <property type="entry name" value="HTH_17"/>
    <property type="match status" value="1"/>
</dbReference>
<dbReference type="EMBL" id="JACCBB010000001">
    <property type="protein sequence ID" value="NYD23183.1"/>
    <property type="molecule type" value="Genomic_DNA"/>
</dbReference>
<dbReference type="RefSeq" id="WP_179752716.1">
    <property type="nucleotide sequence ID" value="NZ_BAAAGN010000010.1"/>
</dbReference>
<name>A0A7Y9J1L0_9ACTN</name>
<dbReference type="InterPro" id="IPR041657">
    <property type="entry name" value="HTH_17"/>
</dbReference>
<feature type="domain" description="Mop" evidence="3">
    <location>
        <begin position="65"/>
        <end position="130"/>
    </location>
</feature>
<dbReference type="SUPFAM" id="SSF50331">
    <property type="entry name" value="MOP-like"/>
    <property type="match status" value="1"/>
</dbReference>
<reference evidence="4 5" key="1">
    <citation type="submission" date="2020-07" db="EMBL/GenBank/DDBJ databases">
        <title>Sequencing the genomes of 1000 actinobacteria strains.</title>
        <authorList>
            <person name="Klenk H.-P."/>
        </authorList>
    </citation>
    <scope>NUCLEOTIDE SEQUENCE [LARGE SCALE GENOMIC DNA]</scope>
    <source>
        <strain evidence="4 5">DSM 7487</strain>
    </source>
</reference>
<dbReference type="PROSITE" id="PS51866">
    <property type="entry name" value="MOP"/>
    <property type="match status" value="1"/>
</dbReference>